<feature type="compositionally biased region" description="Polar residues" evidence="1">
    <location>
        <begin position="608"/>
        <end position="632"/>
    </location>
</feature>
<reference evidence="3" key="1">
    <citation type="journal article" date="2019" name="Gigascience">
        <title>De novo genome assembly of the endangered Acer yangbiense, a plant species with extremely small populations endemic to Yunnan Province, China.</title>
        <authorList>
            <person name="Yang J."/>
            <person name="Wariss H.M."/>
            <person name="Tao L."/>
            <person name="Zhang R."/>
            <person name="Yun Q."/>
            <person name="Hollingsworth P."/>
            <person name="Dao Z."/>
            <person name="Luo G."/>
            <person name="Guo H."/>
            <person name="Ma Y."/>
            <person name="Sun W."/>
        </authorList>
    </citation>
    <scope>NUCLEOTIDE SEQUENCE [LARGE SCALE GENOMIC DNA]</scope>
    <source>
        <strain evidence="3">cv. Malutang</strain>
    </source>
</reference>
<dbReference type="PANTHER" id="PTHR34281:SF2">
    <property type="entry name" value="PROTEIN EARLY FLOWERING 3"/>
    <property type="match status" value="1"/>
</dbReference>
<proteinExistence type="predicted"/>
<feature type="region of interest" description="Disordered" evidence="1">
    <location>
        <begin position="1"/>
        <end position="101"/>
    </location>
</feature>
<feature type="compositionally biased region" description="Basic and acidic residues" evidence="1">
    <location>
        <begin position="176"/>
        <end position="199"/>
    </location>
</feature>
<keyword evidence="3" id="KW-1185">Reference proteome</keyword>
<feature type="region of interest" description="Disordered" evidence="1">
    <location>
        <begin position="275"/>
        <end position="315"/>
    </location>
</feature>
<evidence type="ECO:0000313" key="2">
    <source>
        <dbReference type="EMBL" id="TXG61950.1"/>
    </source>
</evidence>
<feature type="compositionally biased region" description="Basic and acidic residues" evidence="1">
    <location>
        <begin position="1"/>
        <end position="16"/>
    </location>
</feature>
<dbReference type="PANTHER" id="PTHR34281">
    <property type="entry name" value="PROTEIN EARLY FLOWERING 3"/>
    <property type="match status" value="1"/>
</dbReference>
<dbReference type="EMBL" id="VAHF01000005">
    <property type="protein sequence ID" value="TXG61950.1"/>
    <property type="molecule type" value="Genomic_DNA"/>
</dbReference>
<feature type="region of interest" description="Disordered" evidence="1">
    <location>
        <begin position="608"/>
        <end position="654"/>
    </location>
</feature>
<gene>
    <name evidence="2" type="ORF">EZV62_013313</name>
</gene>
<name>A0A5C7HYF2_9ROSI</name>
<feature type="compositionally biased region" description="Basic and acidic residues" evidence="1">
    <location>
        <begin position="275"/>
        <end position="285"/>
    </location>
</feature>
<accession>A0A5C7HYF2</accession>
<feature type="compositionally biased region" description="Polar residues" evidence="1">
    <location>
        <begin position="640"/>
        <end position="652"/>
    </location>
</feature>
<feature type="region of interest" description="Disordered" evidence="1">
    <location>
        <begin position="147"/>
        <end position="220"/>
    </location>
</feature>
<evidence type="ECO:0000256" key="1">
    <source>
        <dbReference type="SAM" id="MobiDB-lite"/>
    </source>
</evidence>
<dbReference type="InterPro" id="IPR039319">
    <property type="entry name" value="ELF3-like"/>
</dbReference>
<dbReference type="Proteomes" id="UP000323000">
    <property type="component" value="Chromosome 5"/>
</dbReference>
<organism evidence="2 3">
    <name type="scientific">Acer yangbiense</name>
    <dbReference type="NCBI Taxonomy" id="1000413"/>
    <lineage>
        <taxon>Eukaryota</taxon>
        <taxon>Viridiplantae</taxon>
        <taxon>Streptophyta</taxon>
        <taxon>Embryophyta</taxon>
        <taxon>Tracheophyta</taxon>
        <taxon>Spermatophyta</taxon>
        <taxon>Magnoliopsida</taxon>
        <taxon>eudicotyledons</taxon>
        <taxon>Gunneridae</taxon>
        <taxon>Pentapetalae</taxon>
        <taxon>rosids</taxon>
        <taxon>malvids</taxon>
        <taxon>Sapindales</taxon>
        <taxon>Sapindaceae</taxon>
        <taxon>Hippocastanoideae</taxon>
        <taxon>Acereae</taxon>
        <taxon>Acer</taxon>
    </lineage>
</organism>
<feature type="compositionally biased region" description="Low complexity" evidence="1">
    <location>
        <begin position="55"/>
        <end position="81"/>
    </location>
</feature>
<sequence>MRNTEMKKGKDDEKIKGPMFPRLHVNDTGKGGPRAPPRNKMALYEQLSIPTQRFNSGVPPLNPSNSSSLGPPGSSSQGSGPERNLLFPLSVPPKTPTHLAENFHARHSAGATLSNSLPRLEQRKKASDEDDFAVPVFIHTEMGQCLSKPHNGIDRGRFSPFSPPYPGHAIKSQNVCDKDPKRSSLSDPNLRQEARHQSEDSPNICFSSRDHSVKSSATLSTREEIDRLVKVASASPSQECGDLPVSHFRKPNDNDACLQPETRTGLQPVDHIRGRSSHLREDHSCPNEPDIDSEYREDETCGSLQLGDREKSDDVSETSMVDSISGLDISPDDVVGIIGQKHFWKARKAIVNGSSYSRKMEILIEVCKETPETVDQSFFYVVLHVLIRYIPVSVCQQRVFAVQVFELHRLMKVQQLIAGSPNLLLEDSAYLGKASLKASPTKKFTSEYVVKPLPHIVKRKDDSEKPKHNLECSAENAVGKTSLSSVKNGSQPSNYGSYLANPPEASAVSDSRMAPWYFHQSPGHQWLVPIMSPSEGLIYKPYPGPGFMGGACGGGCGPFGPTPMTGNFMHPAYGMPAPHTHQDYGVMPDSHPVGHSYFPPYGMPVMNQSVSGSAAEQKNQSAGPGSLGQNGHLSDGGANFNMQHESSCNVPPQKNGAVPQAMQFQASKDMDVQGSTASSPCERLQLNETGATAEGQDAQPLYSMASVPPEGAPQTQDTEQPTRVIRVVPHNPRSATESVARIFQSIQEERKQYDSI</sequence>
<evidence type="ECO:0008006" key="4">
    <source>
        <dbReference type="Google" id="ProtNLM"/>
    </source>
</evidence>
<dbReference type="AlphaFoldDB" id="A0A5C7HYF2"/>
<dbReference type="OrthoDB" id="1939092at2759"/>
<evidence type="ECO:0000313" key="3">
    <source>
        <dbReference type="Proteomes" id="UP000323000"/>
    </source>
</evidence>
<protein>
    <recommendedName>
        <fullName evidence="4">Protein EARLY FLOWERING 3</fullName>
    </recommendedName>
</protein>
<dbReference type="GO" id="GO:2000028">
    <property type="term" value="P:regulation of photoperiodism, flowering"/>
    <property type="evidence" value="ECO:0007669"/>
    <property type="project" value="InterPro"/>
</dbReference>
<comment type="caution">
    <text evidence="2">The sequence shown here is derived from an EMBL/GenBank/DDBJ whole genome shotgun (WGS) entry which is preliminary data.</text>
</comment>